<accession>A0A5C5WBF4</accession>
<dbReference type="AlphaFoldDB" id="A0A5C5WBF4"/>
<evidence type="ECO:0000313" key="2">
    <source>
        <dbReference type="EMBL" id="TWT47573.1"/>
    </source>
</evidence>
<comment type="caution">
    <text evidence="2">The sequence shown here is derived from an EMBL/GenBank/DDBJ whole genome shotgun (WGS) entry which is preliminary data.</text>
</comment>
<reference evidence="2 3" key="1">
    <citation type="submission" date="2019-02" db="EMBL/GenBank/DDBJ databases">
        <title>Deep-cultivation of Planctomycetes and their phenomic and genomic characterization uncovers novel biology.</title>
        <authorList>
            <person name="Wiegand S."/>
            <person name="Jogler M."/>
            <person name="Boedeker C."/>
            <person name="Pinto D."/>
            <person name="Vollmers J."/>
            <person name="Rivas-Marin E."/>
            <person name="Kohn T."/>
            <person name="Peeters S.H."/>
            <person name="Heuer A."/>
            <person name="Rast P."/>
            <person name="Oberbeckmann S."/>
            <person name="Bunk B."/>
            <person name="Jeske O."/>
            <person name="Meyerdierks A."/>
            <person name="Storesund J.E."/>
            <person name="Kallscheuer N."/>
            <person name="Luecker S."/>
            <person name="Lage O.M."/>
            <person name="Pohl T."/>
            <person name="Merkel B.J."/>
            <person name="Hornburger P."/>
            <person name="Mueller R.-W."/>
            <person name="Bruemmer F."/>
            <person name="Labrenz M."/>
            <person name="Spormann A.M."/>
            <person name="Op Den Camp H."/>
            <person name="Overmann J."/>
            <person name="Amann R."/>
            <person name="Jetten M.S.M."/>
            <person name="Mascher T."/>
            <person name="Medema M.H."/>
            <person name="Devos D.P."/>
            <person name="Kaster A.-K."/>
            <person name="Ovreas L."/>
            <person name="Rohde M."/>
            <person name="Galperin M.Y."/>
            <person name="Jogler C."/>
        </authorList>
    </citation>
    <scope>NUCLEOTIDE SEQUENCE [LARGE SCALE GENOMIC DNA]</scope>
    <source>
        <strain evidence="2 3">Pla111</strain>
    </source>
</reference>
<dbReference type="Pfam" id="PF00353">
    <property type="entry name" value="HemolysinCabind"/>
    <property type="match status" value="2"/>
</dbReference>
<protein>
    <submittedName>
        <fullName evidence="2">Laminin G domain protein</fullName>
    </submittedName>
</protein>
<name>A0A5C5WBF4_9BACT</name>
<feature type="domain" description="Laminin G" evidence="1">
    <location>
        <begin position="540"/>
        <end position="679"/>
    </location>
</feature>
<dbReference type="Pfam" id="PF13385">
    <property type="entry name" value="Laminin_G_3"/>
    <property type="match status" value="2"/>
</dbReference>
<dbReference type="InterPro" id="IPR001791">
    <property type="entry name" value="Laminin_G"/>
</dbReference>
<dbReference type="InterPro" id="IPR001343">
    <property type="entry name" value="Hemolysn_Ca-bd"/>
</dbReference>
<keyword evidence="3" id="KW-1185">Reference proteome</keyword>
<dbReference type="Gene3D" id="2.150.10.10">
    <property type="entry name" value="Serralysin-like metalloprotease, C-terminal"/>
    <property type="match status" value="1"/>
</dbReference>
<dbReference type="PROSITE" id="PS00330">
    <property type="entry name" value="HEMOLYSIN_CALCIUM"/>
    <property type="match status" value="1"/>
</dbReference>
<evidence type="ECO:0000313" key="3">
    <source>
        <dbReference type="Proteomes" id="UP000318995"/>
    </source>
</evidence>
<dbReference type="OrthoDB" id="175242at2"/>
<sequence>MAPWNRRAPARRRRVANRVASLETLETRALLTTISSTLLDAGIDEVLSIDAPLSFSGPTADHVEINHSAALELTEGTFAVAFSVARDDDKLTLFSKDHVGLEQGGHLLLWVVGDQVEARLESDTQSVRVHSAKGAIKPGVQHQVAVSFGDQGFRLYVDGLIADAKVDYDQGIELNDNSLVLGASTIARTDERPNLSDGFWGTITDFAVYDDQLGLEAAAAMAGVTPTPLVRPEEIEGVTTGTDNGEMLFGSIVDGGYGNDLVYGTQGDDRLDGGHGEDILNGGDGDDLLISRSDGREPVIAQIYDNTDDPYGEVDPTTRTLYADQPIAADDHLTGGDGADTFRFEILINAKERILFKHTRNDGTIDWRGVTGENRLVHDHWVDRIGDDVIADFNRAEGDKIEFVGHTVDVYLVEWIDSDGDGVLDASVIYVQSNQGSAGAHNKDQLGTVTVYGDLIREGDYTVHAHANYGIVETIGELGEALAPKYSTPIVTEGVSRWAHPEVNEATPLPSGAVFAIGEPVSFNGTNDDALQVAPNSAFEAENGTFTLRFTVDDSAPQQGLFSKDHTGYQEGGHLTAWVHDNRVKVRLQSDTESITLQSSRYSVVAGQEHHMAISFGDTGMRLYLDGELVDLEIDFTAGIAANENPLTLGASAVARDGARANLRDPLSGSLHELAFYDRALSRREIARLAGPPNTGPQVTAGTTGTGLDAVVDTIVLDPGLRASISPEEIADGARAADGMNALILEAIRATDVAFDGHFDRWDLYDVNHYLRREHLAEWTDLHGDDEAGVETGFHLVQGDGALTRWFGDDNAVNTVADGLYHLGFEIRGERLVNEDGNANASLDDVAFWLNELLADDLLAGTLAEPDAVDAAFAGQI</sequence>
<dbReference type="InterPro" id="IPR011049">
    <property type="entry name" value="Serralysin-like_metalloprot_C"/>
</dbReference>
<dbReference type="Proteomes" id="UP000318995">
    <property type="component" value="Unassembled WGS sequence"/>
</dbReference>
<evidence type="ECO:0000259" key="1">
    <source>
        <dbReference type="SMART" id="SM00282"/>
    </source>
</evidence>
<feature type="domain" description="Laminin G" evidence="1">
    <location>
        <begin position="76"/>
        <end position="211"/>
    </location>
</feature>
<dbReference type="Gene3D" id="2.60.120.200">
    <property type="match status" value="2"/>
</dbReference>
<dbReference type="SUPFAM" id="SSF49899">
    <property type="entry name" value="Concanavalin A-like lectins/glucanases"/>
    <property type="match status" value="2"/>
</dbReference>
<dbReference type="SUPFAM" id="SSF51120">
    <property type="entry name" value="beta-Roll"/>
    <property type="match status" value="1"/>
</dbReference>
<dbReference type="InterPro" id="IPR018511">
    <property type="entry name" value="Hemolysin-typ_Ca-bd_CS"/>
</dbReference>
<dbReference type="EMBL" id="SJPH01000002">
    <property type="protein sequence ID" value="TWT47573.1"/>
    <property type="molecule type" value="Genomic_DNA"/>
</dbReference>
<organism evidence="2 3">
    <name type="scientific">Botrimarina hoheduenensis</name>
    <dbReference type="NCBI Taxonomy" id="2528000"/>
    <lineage>
        <taxon>Bacteria</taxon>
        <taxon>Pseudomonadati</taxon>
        <taxon>Planctomycetota</taxon>
        <taxon>Planctomycetia</taxon>
        <taxon>Pirellulales</taxon>
        <taxon>Lacipirellulaceae</taxon>
        <taxon>Botrimarina</taxon>
    </lineage>
</organism>
<dbReference type="PRINTS" id="PR00313">
    <property type="entry name" value="CABNDNGRPT"/>
</dbReference>
<dbReference type="SMART" id="SM00282">
    <property type="entry name" value="LamG"/>
    <property type="match status" value="2"/>
</dbReference>
<dbReference type="InterPro" id="IPR013320">
    <property type="entry name" value="ConA-like_dom_sf"/>
</dbReference>
<dbReference type="GO" id="GO:0005509">
    <property type="term" value="F:calcium ion binding"/>
    <property type="evidence" value="ECO:0007669"/>
    <property type="project" value="InterPro"/>
</dbReference>
<proteinExistence type="predicted"/>
<dbReference type="RefSeq" id="WP_146572287.1">
    <property type="nucleotide sequence ID" value="NZ_SJPH01000002.1"/>
</dbReference>
<gene>
    <name evidence="2" type="ORF">Pla111_11880</name>
</gene>